<dbReference type="STRING" id="1095630.A0A2J6TMQ7"/>
<dbReference type="RefSeq" id="XP_024741166.1">
    <property type="nucleotide sequence ID" value="XM_024885670.1"/>
</dbReference>
<dbReference type="EMBL" id="KZ613769">
    <property type="protein sequence ID" value="PMD64262.1"/>
    <property type="molecule type" value="Genomic_DNA"/>
</dbReference>
<dbReference type="AlphaFoldDB" id="A0A2J6TMQ7"/>
<dbReference type="InParanoid" id="A0A2J6TMQ7"/>
<proteinExistence type="predicted"/>
<protein>
    <submittedName>
        <fullName evidence="2">Amidase signature enzyme</fullName>
    </submittedName>
</protein>
<accession>A0A2J6TMQ7</accession>
<name>A0A2J6TMQ7_9HELO</name>
<dbReference type="PANTHER" id="PTHR46310:SF7">
    <property type="entry name" value="AMIDASE 1"/>
    <property type="match status" value="1"/>
</dbReference>
<feature type="domain" description="Amidase" evidence="1">
    <location>
        <begin position="196"/>
        <end position="383"/>
    </location>
</feature>
<evidence type="ECO:0000313" key="3">
    <source>
        <dbReference type="Proteomes" id="UP000235371"/>
    </source>
</evidence>
<dbReference type="Gene3D" id="3.90.1300.10">
    <property type="entry name" value="Amidase signature (AS) domain"/>
    <property type="match status" value="1"/>
</dbReference>
<keyword evidence="3" id="KW-1185">Reference proteome</keyword>
<dbReference type="InterPro" id="IPR036928">
    <property type="entry name" value="AS_sf"/>
</dbReference>
<evidence type="ECO:0000259" key="1">
    <source>
        <dbReference type="Pfam" id="PF01425"/>
    </source>
</evidence>
<dbReference type="Proteomes" id="UP000235371">
    <property type="component" value="Unassembled WGS sequence"/>
</dbReference>
<sequence>MFHNRSSGRYKVSIPGRTALRSILLVCVATAPAVSSLKTPALQFTGATVTLADTPYWVAPDPVGNLDLGIITKVFQSQSVTAGSGYLPISVVQLQAGNDSTSTLESIFSAYQASDDSTPLSHGTIQPLMSRNEIIPNGPYFVSFEGTIHQAFRLYSDSQEAFTESVYTGPTGAHIVLTANIPGQSLAIAVPSRLYYEWSSEKPLAGVRIGVKDIYDLSGIKTGLGNRAWYGLYPPANETATAIQRLIDAGAVVVGKQKTAQFANGEYSTADWVDYHSPFNPRGDGYQDPNFSSAGAGASMASYYWLDVAIGSDTGGSTRGPARVQGLYGMRPSHGAVPLDYVMPLAPELDTAGIIARNPWLLRDVAAVLYQYSQDASKSHNYPQSLLIDSIPEGLDEETTTALEGFLGGLKASLRIADGISLNLTREWETTRPASAPISLAGMLNTTYPTLIGKRQSKLVRDPFYAHYARLHNGRLPFVNPVPLVRWGYGDSQSDVASSEALMNKTIFKDWFASHILKPDNKTCSSSILAYIVPPVAQYRNAYRTSPKPPFTFSSQYYSVFAETSDIVVPIGQTTYNSTVTNHSEELPVTVNLMIARGCDWLLLNLISDLAKTGVLKISAVGSSSVDGGEILLRRYLYDSY</sequence>
<dbReference type="Pfam" id="PF01425">
    <property type="entry name" value="Amidase"/>
    <property type="match status" value="1"/>
</dbReference>
<dbReference type="OrthoDB" id="3561544at2759"/>
<evidence type="ECO:0000313" key="2">
    <source>
        <dbReference type="EMBL" id="PMD64262.1"/>
    </source>
</evidence>
<dbReference type="InterPro" id="IPR023631">
    <property type="entry name" value="Amidase_dom"/>
</dbReference>
<dbReference type="GeneID" id="36593747"/>
<dbReference type="PANTHER" id="PTHR46310">
    <property type="entry name" value="AMIDASE 1"/>
    <property type="match status" value="1"/>
</dbReference>
<reference evidence="2 3" key="1">
    <citation type="submission" date="2016-04" db="EMBL/GenBank/DDBJ databases">
        <title>A degradative enzymes factory behind the ericoid mycorrhizal symbiosis.</title>
        <authorList>
            <consortium name="DOE Joint Genome Institute"/>
            <person name="Martino E."/>
            <person name="Morin E."/>
            <person name="Grelet G."/>
            <person name="Kuo A."/>
            <person name="Kohler A."/>
            <person name="Daghino S."/>
            <person name="Barry K."/>
            <person name="Choi C."/>
            <person name="Cichocki N."/>
            <person name="Clum A."/>
            <person name="Copeland A."/>
            <person name="Hainaut M."/>
            <person name="Haridas S."/>
            <person name="Labutti K."/>
            <person name="Lindquist E."/>
            <person name="Lipzen A."/>
            <person name="Khouja H.-R."/>
            <person name="Murat C."/>
            <person name="Ohm R."/>
            <person name="Olson A."/>
            <person name="Spatafora J."/>
            <person name="Veneault-Fourrey C."/>
            <person name="Henrissat B."/>
            <person name="Grigoriev I."/>
            <person name="Martin F."/>
            <person name="Perotto S."/>
        </authorList>
    </citation>
    <scope>NUCLEOTIDE SEQUENCE [LARGE SCALE GENOMIC DNA]</scope>
    <source>
        <strain evidence="2 3">E</strain>
    </source>
</reference>
<organism evidence="2 3">
    <name type="scientific">Hyaloscypha bicolor E</name>
    <dbReference type="NCBI Taxonomy" id="1095630"/>
    <lineage>
        <taxon>Eukaryota</taxon>
        <taxon>Fungi</taxon>
        <taxon>Dikarya</taxon>
        <taxon>Ascomycota</taxon>
        <taxon>Pezizomycotina</taxon>
        <taxon>Leotiomycetes</taxon>
        <taxon>Helotiales</taxon>
        <taxon>Hyaloscyphaceae</taxon>
        <taxon>Hyaloscypha</taxon>
        <taxon>Hyaloscypha bicolor</taxon>
    </lineage>
</organism>
<dbReference type="SUPFAM" id="SSF75304">
    <property type="entry name" value="Amidase signature (AS) enzymes"/>
    <property type="match status" value="1"/>
</dbReference>
<gene>
    <name evidence="2" type="ORF">K444DRAFT_650885</name>
</gene>